<dbReference type="InterPro" id="IPR029044">
    <property type="entry name" value="Nucleotide-diphossugar_trans"/>
</dbReference>
<dbReference type="SUPFAM" id="SSF53448">
    <property type="entry name" value="Nucleotide-diphospho-sugar transferases"/>
    <property type="match status" value="1"/>
</dbReference>
<comment type="caution">
    <text evidence="3">The sequence shown here is derived from an EMBL/GenBank/DDBJ whole genome shotgun (WGS) entry which is preliminary data.</text>
</comment>
<evidence type="ECO:0000259" key="2">
    <source>
        <dbReference type="Pfam" id="PF10111"/>
    </source>
</evidence>
<name>A0A2H9TLL3_9FUNG</name>
<dbReference type="PANTHER" id="PTHR22916">
    <property type="entry name" value="GLYCOSYLTRANSFERASE"/>
    <property type="match status" value="1"/>
</dbReference>
<dbReference type="InterPro" id="IPR019290">
    <property type="entry name" value="GlycosylTrfase-like_prok"/>
</dbReference>
<dbReference type="AlphaFoldDB" id="A0A2H9TLL3"/>
<dbReference type="Proteomes" id="UP000240830">
    <property type="component" value="Unassembled WGS sequence"/>
</dbReference>
<evidence type="ECO:0000313" key="3">
    <source>
        <dbReference type="EMBL" id="PJF18645.1"/>
    </source>
</evidence>
<dbReference type="CDD" id="cd00761">
    <property type="entry name" value="Glyco_tranf_GTA_type"/>
    <property type="match status" value="1"/>
</dbReference>
<feature type="domain" description="Glycosyltransferase 2-like prokaryotic type" evidence="2">
    <location>
        <begin position="214"/>
        <end position="280"/>
    </location>
</feature>
<proteinExistence type="predicted"/>
<dbReference type="STRING" id="1246581.A0A2H9TLL3"/>
<dbReference type="EMBL" id="MTSL01000109">
    <property type="protein sequence ID" value="PJF18645.1"/>
    <property type="molecule type" value="Genomic_DNA"/>
</dbReference>
<evidence type="ECO:0000259" key="1">
    <source>
        <dbReference type="Pfam" id="PF00535"/>
    </source>
</evidence>
<dbReference type="PANTHER" id="PTHR22916:SF30">
    <property type="entry name" value="IPT_TIG DOMAIN-CONTAINING PROTEIN"/>
    <property type="match status" value="1"/>
</dbReference>
<dbReference type="Pfam" id="PF10111">
    <property type="entry name" value="Glyco_tranf_2_2"/>
    <property type="match status" value="1"/>
</dbReference>
<dbReference type="InterPro" id="IPR001173">
    <property type="entry name" value="Glyco_trans_2-like"/>
</dbReference>
<sequence>MLDVLNNGVLLGRPQVAVRQYEAQWRQLLADVHARPLPPCPTEGFVLPIQTDPLGSPLVSVVLTHYNRPKLLQQALESLERQTFRNFEVVLVDDGSTDAEAIKFLSELSWTWWQERGWKVLREPNRYLGAARNTGAKHARGKYILFMDDDDVAKAEQVEWMARVAELTGADVVTTGHELFSGRSMPQPHKATARYVPLGPALNNGVLKNVFGDSNMLVHRQFFIDSGGFTEEYGVGFEDYEFLAKVVTRDNHLEGCAQPLHWYRQHPGTMSLYTDLKAGQVRYLRAYLEVFSYLPRMTQNLIRYARTTFFNLGTFNERD</sequence>
<keyword evidence="4" id="KW-1185">Reference proteome</keyword>
<dbReference type="Pfam" id="PF00535">
    <property type="entry name" value="Glycos_transf_2"/>
    <property type="match status" value="1"/>
</dbReference>
<evidence type="ECO:0000313" key="4">
    <source>
        <dbReference type="Proteomes" id="UP000240830"/>
    </source>
</evidence>
<dbReference type="Gene3D" id="3.90.550.10">
    <property type="entry name" value="Spore Coat Polysaccharide Biosynthesis Protein SpsA, Chain A"/>
    <property type="match status" value="1"/>
</dbReference>
<feature type="domain" description="Glycosyltransferase 2-like" evidence="1">
    <location>
        <begin position="60"/>
        <end position="188"/>
    </location>
</feature>
<gene>
    <name evidence="3" type="ORF">PSACC_01540</name>
</gene>
<accession>A0A2H9TLL3</accession>
<organism evidence="3 4">
    <name type="scientific">Paramicrosporidium saccamoebae</name>
    <dbReference type="NCBI Taxonomy" id="1246581"/>
    <lineage>
        <taxon>Eukaryota</taxon>
        <taxon>Fungi</taxon>
        <taxon>Fungi incertae sedis</taxon>
        <taxon>Cryptomycota</taxon>
        <taxon>Cryptomycota incertae sedis</taxon>
        <taxon>Paramicrosporidium</taxon>
    </lineage>
</organism>
<protein>
    <submittedName>
        <fullName evidence="3">IPT/TIG domain-containing protein</fullName>
    </submittedName>
</protein>
<dbReference type="OrthoDB" id="3784at2759"/>
<reference evidence="3 4" key="1">
    <citation type="submission" date="2016-10" db="EMBL/GenBank/DDBJ databases">
        <title>The genome of Paramicrosporidium saccamoebae is the missing link in understanding Cryptomycota and Microsporidia evolution.</title>
        <authorList>
            <person name="Quandt C.A."/>
            <person name="Beaudet D."/>
            <person name="Corsaro D."/>
            <person name="Michel R."/>
            <person name="Corradi N."/>
            <person name="James T."/>
        </authorList>
    </citation>
    <scope>NUCLEOTIDE SEQUENCE [LARGE SCALE GENOMIC DNA]</scope>
    <source>
        <strain evidence="3 4">KSL3</strain>
    </source>
</reference>